<organism evidence="1">
    <name type="scientific">Ixodes ricinus</name>
    <name type="common">Common tick</name>
    <name type="synonym">Acarus ricinus</name>
    <dbReference type="NCBI Taxonomy" id="34613"/>
    <lineage>
        <taxon>Eukaryota</taxon>
        <taxon>Metazoa</taxon>
        <taxon>Ecdysozoa</taxon>
        <taxon>Arthropoda</taxon>
        <taxon>Chelicerata</taxon>
        <taxon>Arachnida</taxon>
        <taxon>Acari</taxon>
        <taxon>Parasitiformes</taxon>
        <taxon>Ixodida</taxon>
        <taxon>Ixodoidea</taxon>
        <taxon>Ixodidae</taxon>
        <taxon>Ixodinae</taxon>
        <taxon>Ixodes</taxon>
    </lineage>
</organism>
<reference evidence="1" key="1">
    <citation type="submission" date="2019-12" db="EMBL/GenBank/DDBJ databases">
        <title>An insight into the sialome of adult female Ixodes ricinus ticks feeding for 6 days.</title>
        <authorList>
            <person name="Perner J."/>
            <person name="Ribeiro J.M.C."/>
        </authorList>
    </citation>
    <scope>NUCLEOTIDE SEQUENCE</scope>
    <source>
        <strain evidence="1">Semi-engorged</strain>
        <tissue evidence="1">Salivary glands</tissue>
    </source>
</reference>
<dbReference type="EMBL" id="GIFC01001900">
    <property type="protein sequence ID" value="MXU83983.1"/>
    <property type="molecule type" value="Transcribed_RNA"/>
</dbReference>
<name>A0A6B0UCR9_IXORI</name>
<sequence length="78" mass="8493">MCSSIHHIALPKPLGTVVTSIMLLTATEVNAMRSLGLELKKMLCFPMSRSTPQCTRSKALCMARKSDMGSTVRAREPA</sequence>
<protein>
    <submittedName>
        <fullName evidence="1">Putative secreted protein</fullName>
    </submittedName>
</protein>
<dbReference type="AlphaFoldDB" id="A0A6B0UCR9"/>
<evidence type="ECO:0000313" key="1">
    <source>
        <dbReference type="EMBL" id="MXU83983.1"/>
    </source>
</evidence>
<proteinExistence type="predicted"/>
<accession>A0A6B0UCR9</accession>